<dbReference type="Proteomes" id="UP001597480">
    <property type="component" value="Unassembled WGS sequence"/>
</dbReference>
<evidence type="ECO:0000313" key="3">
    <source>
        <dbReference type="EMBL" id="MFD2601429.1"/>
    </source>
</evidence>
<gene>
    <name evidence="3" type="ORF">ACFSR3_05120</name>
</gene>
<comment type="caution">
    <text evidence="3">The sequence shown here is derived from an EMBL/GenBank/DDBJ whole genome shotgun (WGS) entry which is preliminary data.</text>
</comment>
<feature type="domain" description="DUF6852" evidence="2">
    <location>
        <begin position="51"/>
        <end position="119"/>
    </location>
</feature>
<dbReference type="InterPro" id="IPR049282">
    <property type="entry name" value="BVU_3817_N_sf"/>
</dbReference>
<feature type="domain" description="DUF5606" evidence="1">
    <location>
        <begin position="4"/>
        <end position="48"/>
    </location>
</feature>
<evidence type="ECO:0000259" key="2">
    <source>
        <dbReference type="Pfam" id="PF21186"/>
    </source>
</evidence>
<accession>A0ABW5NRH4</accession>
<dbReference type="Gene3D" id="2.30.30.730">
    <property type="match status" value="1"/>
</dbReference>
<dbReference type="InterPro" id="IPR049280">
    <property type="entry name" value="DUF6852"/>
</dbReference>
<dbReference type="EMBL" id="JBHUMD010000006">
    <property type="protein sequence ID" value="MFD2601429.1"/>
    <property type="molecule type" value="Genomic_DNA"/>
</dbReference>
<protein>
    <submittedName>
        <fullName evidence="3">DUF5606 domain-containing protein</fullName>
    </submittedName>
</protein>
<organism evidence="3 4">
    <name type="scientific">Flavobacterium suzhouense</name>
    <dbReference type="NCBI Taxonomy" id="1529638"/>
    <lineage>
        <taxon>Bacteria</taxon>
        <taxon>Pseudomonadati</taxon>
        <taxon>Bacteroidota</taxon>
        <taxon>Flavobacteriia</taxon>
        <taxon>Flavobacteriales</taxon>
        <taxon>Flavobacteriaceae</taxon>
        <taxon>Flavobacterium</taxon>
    </lineage>
</organism>
<dbReference type="InterPro" id="IPR049281">
    <property type="entry name" value="BVU_3817-like_C_sf"/>
</dbReference>
<dbReference type="Gene3D" id="1.10.10.1650">
    <property type="match status" value="1"/>
</dbReference>
<evidence type="ECO:0000259" key="1">
    <source>
        <dbReference type="Pfam" id="PF18347"/>
    </source>
</evidence>
<dbReference type="Pfam" id="PF18347">
    <property type="entry name" value="DUF5606"/>
    <property type="match status" value="1"/>
</dbReference>
<reference evidence="4" key="1">
    <citation type="journal article" date="2019" name="Int. J. Syst. Evol. Microbiol.">
        <title>The Global Catalogue of Microorganisms (GCM) 10K type strain sequencing project: providing services to taxonomists for standard genome sequencing and annotation.</title>
        <authorList>
            <consortium name="The Broad Institute Genomics Platform"/>
            <consortium name="The Broad Institute Genome Sequencing Center for Infectious Disease"/>
            <person name="Wu L."/>
            <person name="Ma J."/>
        </authorList>
    </citation>
    <scope>NUCLEOTIDE SEQUENCE [LARGE SCALE GENOMIC DNA]</scope>
    <source>
        <strain evidence="4">KCTC 42107</strain>
    </source>
</reference>
<name>A0ABW5NRH4_9FLAO</name>
<sequence length="145" mass="16043">MSIEKILSISGKPGLYELKLQTRTGFVAESLVDGKKVTVGLRSNVSLLSEISVYTYEGEIRLSEVFRAIATKEDNGPALSHKEDNAKLESYFREVLPEFDEDRVYASDIKKILSWYNMLQAKGLVSKDAPVAATAPAAEEVKAEE</sequence>
<proteinExistence type="predicted"/>
<evidence type="ECO:0000313" key="4">
    <source>
        <dbReference type="Proteomes" id="UP001597480"/>
    </source>
</evidence>
<dbReference type="InterPro" id="IPR041218">
    <property type="entry name" value="DUF5606"/>
</dbReference>
<dbReference type="RefSeq" id="WP_114759122.1">
    <property type="nucleotide sequence ID" value="NZ_JBHUMD010000006.1"/>
</dbReference>
<keyword evidence="4" id="KW-1185">Reference proteome</keyword>
<dbReference type="Pfam" id="PF21186">
    <property type="entry name" value="DUF6852"/>
    <property type="match status" value="1"/>
</dbReference>